<feature type="chain" id="PRO_5031086232" description="Apple domain-containing protein" evidence="1">
    <location>
        <begin position="20"/>
        <end position="737"/>
    </location>
</feature>
<keyword evidence="1" id="KW-0732">Signal</keyword>
<name>A0A7S1FWG6_9STRA</name>
<evidence type="ECO:0000256" key="1">
    <source>
        <dbReference type="SAM" id="SignalP"/>
    </source>
</evidence>
<reference evidence="3" key="1">
    <citation type="submission" date="2021-01" db="EMBL/GenBank/DDBJ databases">
        <authorList>
            <person name="Corre E."/>
            <person name="Pelletier E."/>
            <person name="Niang G."/>
            <person name="Scheremetjew M."/>
            <person name="Finn R."/>
            <person name="Kale V."/>
            <person name="Holt S."/>
            <person name="Cochrane G."/>
            <person name="Meng A."/>
            <person name="Brown T."/>
            <person name="Cohen L."/>
        </authorList>
    </citation>
    <scope>NUCLEOTIDE SEQUENCE</scope>
    <source>
        <strain evidence="3">308</strain>
    </source>
</reference>
<accession>A0A7S1FWG6</accession>
<sequence length="737" mass="82727">MRISTATLFMLSTAVSVKGQEYSPAATDMKCQFESNERLFRYTGVTIEECYQLCYDTENCKYFSIGVRSYVGVCMGCTADAVFEAHDGFDAYKMEITQDFPTASPIQASACLKDGDTFTTNGCDYDSFVKGLDDFIADQNCDPHDAIAVLKSTFPNSSEYIVKSLCASAWDQVPTSTFDDIDSRFTDSFMQEYIDGDTFLNHETGTFQNTVEGNNIDIFRDAEATNTVLQEIPSLANCGLNSIMCCFGRDRQPNDNNGNCKDPIESRCVDADPADNSNLCWTDSDIENFTDHFTFPDKSEGPIHCHGLAWAEDENSFTAQLRFNNLFFVSLYDHMYTRGYVETMVDTDNISMCNCIEDMPVVSRADCTQVDVNQDFTVTYSNGEFSVTKTGDMNVKFNSCQGINPSNGRRTNNDLGSYVYRLNKEGKISDETMEGVFDTLVGYESPNDNQNEPACEATYLETFGEDYPINVANLKCPHQNSERLFRTDDNAPLTLEECQDLCYETQFCEYFSLGVSTKSAHKGVCIGCTSQAVLEPHRGFNVYEMTSTQNFPTSAPTPESEYFDKVANGKKCPQNNTRLFRTPDNEPLTRPECYEYCYNTEGCEYFSLGEEPHNDAFVGVCIGCTADSILEDHDGFNAFVMEIKPPTTAPTDVSTLFQSVALNKKCPFSNRLFRTHDNDPLTKYQCYEKCNSDPDCEYFTFGESDNLREAWKGLCMGCSSDLTLSDHTGFNMYEILP</sequence>
<dbReference type="InterPro" id="IPR003609">
    <property type="entry name" value="Pan_app"/>
</dbReference>
<evidence type="ECO:0000259" key="2">
    <source>
        <dbReference type="Pfam" id="PF14295"/>
    </source>
</evidence>
<protein>
    <recommendedName>
        <fullName evidence="2">Apple domain-containing protein</fullName>
    </recommendedName>
</protein>
<dbReference type="AlphaFoldDB" id="A0A7S1FWG6"/>
<proteinExistence type="predicted"/>
<feature type="signal peptide" evidence="1">
    <location>
        <begin position="1"/>
        <end position="19"/>
    </location>
</feature>
<organism evidence="3">
    <name type="scientific">Corethron hystrix</name>
    <dbReference type="NCBI Taxonomy" id="216773"/>
    <lineage>
        <taxon>Eukaryota</taxon>
        <taxon>Sar</taxon>
        <taxon>Stramenopiles</taxon>
        <taxon>Ochrophyta</taxon>
        <taxon>Bacillariophyta</taxon>
        <taxon>Coscinodiscophyceae</taxon>
        <taxon>Corethrophycidae</taxon>
        <taxon>Corethrales</taxon>
        <taxon>Corethraceae</taxon>
        <taxon>Corethron</taxon>
    </lineage>
</organism>
<feature type="domain" description="Apple" evidence="2">
    <location>
        <begin position="494"/>
        <end position="516"/>
    </location>
</feature>
<feature type="domain" description="Apple" evidence="2">
    <location>
        <begin position="47"/>
        <end position="64"/>
    </location>
</feature>
<dbReference type="Pfam" id="PF14295">
    <property type="entry name" value="PAN_4"/>
    <property type="match status" value="3"/>
</dbReference>
<gene>
    <name evidence="3" type="ORF">CHYS00102_LOCUS22212</name>
</gene>
<evidence type="ECO:0000313" key="3">
    <source>
        <dbReference type="EMBL" id="CAD8894998.1"/>
    </source>
</evidence>
<dbReference type="EMBL" id="HBFR01030549">
    <property type="protein sequence ID" value="CAD8894998.1"/>
    <property type="molecule type" value="Transcribed_RNA"/>
</dbReference>
<feature type="domain" description="Apple" evidence="2">
    <location>
        <begin position="683"/>
        <end position="703"/>
    </location>
</feature>